<gene>
    <name evidence="5" type="ORF">FHR96_002890</name>
</gene>
<dbReference type="SUPFAM" id="SSF53448">
    <property type="entry name" value="Nucleotide-diphospho-sugar transferases"/>
    <property type="match status" value="1"/>
</dbReference>
<evidence type="ECO:0000256" key="3">
    <source>
        <dbReference type="SAM" id="Coils"/>
    </source>
</evidence>
<dbReference type="Gene3D" id="3.90.550.10">
    <property type="entry name" value="Spore Coat Polysaccharide Biosynthesis Protein SpsA, Chain A"/>
    <property type="match status" value="1"/>
</dbReference>
<reference evidence="5 6" key="1">
    <citation type="submission" date="2020-08" db="EMBL/GenBank/DDBJ databases">
        <title>Genomic Encyclopedia of Type Strains, Phase III (KMG-III): the genomes of soil and plant-associated and newly described type strains.</title>
        <authorList>
            <person name="Whitman W."/>
        </authorList>
    </citation>
    <scope>NUCLEOTIDE SEQUENCE [LARGE SCALE GENOMIC DNA]</scope>
    <source>
        <strain evidence="5 6">CECT 5995</strain>
    </source>
</reference>
<evidence type="ECO:0000313" key="5">
    <source>
        <dbReference type="EMBL" id="MBB3142005.1"/>
    </source>
</evidence>
<organism evidence="5 6">
    <name type="scientific">Halomonas organivorans</name>
    <dbReference type="NCBI Taxonomy" id="257772"/>
    <lineage>
        <taxon>Bacteria</taxon>
        <taxon>Pseudomonadati</taxon>
        <taxon>Pseudomonadota</taxon>
        <taxon>Gammaproteobacteria</taxon>
        <taxon>Oceanospirillales</taxon>
        <taxon>Halomonadaceae</taxon>
        <taxon>Halomonas</taxon>
    </lineage>
</organism>
<feature type="domain" description="Glycosyltransferase 2-like" evidence="4">
    <location>
        <begin position="3"/>
        <end position="142"/>
    </location>
</feature>
<keyword evidence="6" id="KW-1185">Reference proteome</keyword>
<evidence type="ECO:0000256" key="1">
    <source>
        <dbReference type="ARBA" id="ARBA00022676"/>
    </source>
</evidence>
<keyword evidence="2 5" id="KW-0808">Transferase</keyword>
<feature type="coiled-coil region" evidence="3">
    <location>
        <begin position="400"/>
        <end position="434"/>
    </location>
</feature>
<dbReference type="InterPro" id="IPR029044">
    <property type="entry name" value="Nucleotide-diphossugar_trans"/>
</dbReference>
<evidence type="ECO:0000259" key="4">
    <source>
        <dbReference type="Pfam" id="PF00535"/>
    </source>
</evidence>
<dbReference type="Pfam" id="PF00535">
    <property type="entry name" value="Glycos_transf_2"/>
    <property type="match status" value="1"/>
</dbReference>
<dbReference type="CDD" id="cd00761">
    <property type="entry name" value="Glyco_tranf_GTA_type"/>
    <property type="match status" value="1"/>
</dbReference>
<keyword evidence="3" id="KW-0175">Coiled coil</keyword>
<evidence type="ECO:0000313" key="6">
    <source>
        <dbReference type="Proteomes" id="UP000525987"/>
    </source>
</evidence>
<dbReference type="PANTHER" id="PTHR22916:SF51">
    <property type="entry name" value="GLYCOSYLTRANSFERASE EPSH-RELATED"/>
    <property type="match status" value="1"/>
</dbReference>
<proteinExistence type="predicted"/>
<dbReference type="EMBL" id="JACHXM010000016">
    <property type="protein sequence ID" value="MBB3142005.1"/>
    <property type="molecule type" value="Genomic_DNA"/>
</dbReference>
<comment type="caution">
    <text evidence="5">The sequence shown here is derived from an EMBL/GenBank/DDBJ whole genome shotgun (WGS) entry which is preliminary data.</text>
</comment>
<dbReference type="RefSeq" id="WP_183388364.1">
    <property type="nucleotide sequence ID" value="NZ_JACHXM010000016.1"/>
</dbReference>
<keyword evidence="1" id="KW-0328">Glycosyltransferase</keyword>
<dbReference type="AlphaFoldDB" id="A0A7W5BZL1"/>
<name>A0A7W5BZL1_9GAMM</name>
<sequence length="436" mass="49898">MISVIVTTYNIEKYVEQCLESVIGQTFKELEIIVVDDGSSDGTREIINRIAGLDDRVVPVLLPENTLGGVAVAANIGLSKANGEYIGFVDGDDWCEPFMFEKLVFSATELGSDIVIGNFKNYDELSASYYDASDKRHWINGLPKNQLLSGEEATKSLLKFNPVPWRKLYKRSFLEENHIRFPEGDYFYEDNPFHWFCVTKAKTFSLVPEYLCYHRMNRVGQTMSSGDRRLLAMYEHHKTIHDWLVNNSLLETYKKELVLWVVNNSCWIHDAIKDEYKEDVISCLQRELSNYEPEFVKTTLAPGNMGNKGRRLAYRALGIEERDGSGQVNHSEKSLNKLGLVGDAVEYYKEYGALETAKKVKSYLHARAPAKVRRVVGRLRSSRDGSDDLEKVLKEVRDHVEFQKLMSALAEEENEKLREEIKAIRAELVEIKNKLG</sequence>
<dbReference type="InterPro" id="IPR001173">
    <property type="entry name" value="Glyco_trans_2-like"/>
</dbReference>
<accession>A0A7W5BZL1</accession>
<dbReference type="Proteomes" id="UP000525987">
    <property type="component" value="Unassembled WGS sequence"/>
</dbReference>
<evidence type="ECO:0000256" key="2">
    <source>
        <dbReference type="ARBA" id="ARBA00022679"/>
    </source>
</evidence>
<protein>
    <submittedName>
        <fullName evidence="5">Glycosyltransferase involved in cell wall biosynthesis</fullName>
    </submittedName>
</protein>
<dbReference type="PANTHER" id="PTHR22916">
    <property type="entry name" value="GLYCOSYLTRANSFERASE"/>
    <property type="match status" value="1"/>
</dbReference>
<dbReference type="GO" id="GO:0016758">
    <property type="term" value="F:hexosyltransferase activity"/>
    <property type="evidence" value="ECO:0007669"/>
    <property type="project" value="UniProtKB-ARBA"/>
</dbReference>